<evidence type="ECO:0000313" key="3">
    <source>
        <dbReference type="Proteomes" id="UP000245390"/>
    </source>
</evidence>
<accession>A0A316G7W4</accession>
<evidence type="ECO:0008006" key="4">
    <source>
        <dbReference type="Google" id="ProtNLM"/>
    </source>
</evidence>
<protein>
    <recommendedName>
        <fullName evidence="4">Intracellular septation protein A</fullName>
    </recommendedName>
</protein>
<keyword evidence="1" id="KW-1133">Transmembrane helix</keyword>
<keyword evidence="3" id="KW-1185">Reference proteome</keyword>
<keyword evidence="1" id="KW-0472">Membrane</keyword>
<reference evidence="2 3" key="1">
    <citation type="submission" date="2018-05" db="EMBL/GenBank/DDBJ databases">
        <title>Genomic Encyclopedia of Type Strains, Phase IV (KMG-IV): sequencing the most valuable type-strain genomes for metagenomic binning, comparative biology and taxonomic classification.</title>
        <authorList>
            <person name="Goeker M."/>
        </authorList>
    </citation>
    <scope>NUCLEOTIDE SEQUENCE [LARGE SCALE GENOMIC DNA]</scope>
    <source>
        <strain evidence="2 3">DSM 103371</strain>
    </source>
</reference>
<evidence type="ECO:0000313" key="2">
    <source>
        <dbReference type="EMBL" id="PWK57041.1"/>
    </source>
</evidence>
<proteinExistence type="predicted"/>
<dbReference type="Proteomes" id="UP000245390">
    <property type="component" value="Unassembled WGS sequence"/>
</dbReference>
<comment type="caution">
    <text evidence="2">The sequence shown here is derived from an EMBL/GenBank/DDBJ whole genome shotgun (WGS) entry which is preliminary data.</text>
</comment>
<keyword evidence="1" id="KW-0812">Transmembrane</keyword>
<gene>
    <name evidence="2" type="ORF">C8D95_103278</name>
</gene>
<sequence length="204" mass="22302">MWRPFLRLRLFALLFETAGPPPLHRLVQSGAALAVWTGLSRIPGMAETTVFVATVLTALAIGHAANARTLPEKVGHEATALSLIVFFCLIAVIYGIILLSPDPVWVQHLFTIVPALFALGCFLDIVSRTEGFGRDWWPDDAMNKARPMLTRAFLLKHLSMAVLNATLVASVSLDAWVMWFAVLPLVNHYLTAGLTTTVLLDAGE</sequence>
<dbReference type="AlphaFoldDB" id="A0A316G7W4"/>
<dbReference type="RefSeq" id="WP_109758790.1">
    <property type="nucleotide sequence ID" value="NZ_CP034588.1"/>
</dbReference>
<dbReference type="EMBL" id="QGGV01000003">
    <property type="protein sequence ID" value="PWK57041.1"/>
    <property type="molecule type" value="Genomic_DNA"/>
</dbReference>
<name>A0A316G7W4_9RHOB</name>
<evidence type="ECO:0000256" key="1">
    <source>
        <dbReference type="SAM" id="Phobius"/>
    </source>
</evidence>
<feature type="transmembrane region" description="Helical" evidence="1">
    <location>
        <begin position="78"/>
        <end position="99"/>
    </location>
</feature>
<feature type="transmembrane region" description="Helical" evidence="1">
    <location>
        <begin position="105"/>
        <end position="127"/>
    </location>
</feature>
<feature type="transmembrane region" description="Helical" evidence="1">
    <location>
        <begin position="49"/>
        <end position="66"/>
    </location>
</feature>
<organism evidence="2 3">
    <name type="scientific">Silicimonas algicola</name>
    <dbReference type="NCBI Taxonomy" id="1826607"/>
    <lineage>
        <taxon>Bacteria</taxon>
        <taxon>Pseudomonadati</taxon>
        <taxon>Pseudomonadota</taxon>
        <taxon>Alphaproteobacteria</taxon>
        <taxon>Rhodobacterales</taxon>
        <taxon>Paracoccaceae</taxon>
    </lineage>
</organism>